<keyword evidence="2" id="KW-1185">Reference proteome</keyword>
<evidence type="ECO:0000313" key="1">
    <source>
        <dbReference type="EMBL" id="OSY42974.1"/>
    </source>
</evidence>
<sequence length="154" mass="16955">MTDQPTHIPPHGTLDRYDHGCRCSPCSKANTAGRTTNHIDTPGAVHDRWLYREGCRCNTCKADRRAENQERAVVKHQRRAAEHAAAGVKIPRCLCSFCSAGRKRRAPKVAVFVQPTGVEATVVGKSVICCETEAFEIEGAGHDWDCPTRLQEAS</sequence>
<dbReference type="Proteomes" id="UP000194360">
    <property type="component" value="Unassembled WGS sequence"/>
</dbReference>
<comment type="caution">
    <text evidence="1">The sequence shown here is derived from an EMBL/GenBank/DDBJ whole genome shotgun (WGS) entry which is preliminary data.</text>
</comment>
<proteinExistence type="predicted"/>
<reference evidence="1 2" key="1">
    <citation type="submission" date="2016-09" db="EMBL/GenBank/DDBJ databases">
        <title>Pseudonocardia autotrophica DSM535, a candidate organism with high potential of specific P450 cytochromes.</title>
        <authorList>
            <person name="Grumaz C."/>
            <person name="Vainshtein Y."/>
            <person name="Kirstahler P."/>
            <person name="Sohn K."/>
        </authorList>
    </citation>
    <scope>NUCLEOTIDE SEQUENCE [LARGE SCALE GENOMIC DNA]</scope>
    <source>
        <strain evidence="1 2">DSM 535</strain>
    </source>
</reference>
<accession>A0A1Y2N683</accession>
<dbReference type="RefSeq" id="WP_085911504.1">
    <property type="nucleotide sequence ID" value="NZ_AP018920.1"/>
</dbReference>
<name>A0A1Y2N683_PSEAH</name>
<protein>
    <submittedName>
        <fullName evidence="1">Uncharacterized protein</fullName>
    </submittedName>
</protein>
<organism evidence="1 2">
    <name type="scientific">Pseudonocardia autotrophica</name>
    <name type="common">Amycolata autotrophica</name>
    <name type="synonym">Nocardia autotrophica</name>
    <dbReference type="NCBI Taxonomy" id="2074"/>
    <lineage>
        <taxon>Bacteria</taxon>
        <taxon>Bacillati</taxon>
        <taxon>Actinomycetota</taxon>
        <taxon>Actinomycetes</taxon>
        <taxon>Pseudonocardiales</taxon>
        <taxon>Pseudonocardiaceae</taxon>
        <taxon>Pseudonocardia</taxon>
    </lineage>
</organism>
<dbReference type="STRING" id="2074.BG845_01216"/>
<dbReference type="EMBL" id="MIGB01000004">
    <property type="protein sequence ID" value="OSY42974.1"/>
    <property type="molecule type" value="Genomic_DNA"/>
</dbReference>
<gene>
    <name evidence="1" type="ORF">BG845_01216</name>
</gene>
<evidence type="ECO:0000313" key="2">
    <source>
        <dbReference type="Proteomes" id="UP000194360"/>
    </source>
</evidence>
<dbReference type="AlphaFoldDB" id="A0A1Y2N683"/>